<organism evidence="2 3">
    <name type="scientific">Dissostichus mawsoni</name>
    <name type="common">Antarctic cod</name>
    <dbReference type="NCBI Taxonomy" id="36200"/>
    <lineage>
        <taxon>Eukaryota</taxon>
        <taxon>Metazoa</taxon>
        <taxon>Chordata</taxon>
        <taxon>Craniata</taxon>
        <taxon>Vertebrata</taxon>
        <taxon>Euteleostomi</taxon>
        <taxon>Actinopterygii</taxon>
        <taxon>Neopterygii</taxon>
        <taxon>Teleostei</taxon>
        <taxon>Neoteleostei</taxon>
        <taxon>Acanthomorphata</taxon>
        <taxon>Eupercaria</taxon>
        <taxon>Perciformes</taxon>
        <taxon>Notothenioidei</taxon>
        <taxon>Nototheniidae</taxon>
        <taxon>Dissostichus</taxon>
    </lineage>
</organism>
<feature type="region of interest" description="Disordered" evidence="1">
    <location>
        <begin position="1"/>
        <end position="35"/>
    </location>
</feature>
<proteinExistence type="predicted"/>
<dbReference type="EMBL" id="JAAKFY010000020">
    <property type="protein sequence ID" value="KAF3841355.1"/>
    <property type="molecule type" value="Genomic_DNA"/>
</dbReference>
<evidence type="ECO:0000313" key="3">
    <source>
        <dbReference type="Proteomes" id="UP000518266"/>
    </source>
</evidence>
<reference evidence="2 3" key="1">
    <citation type="submission" date="2020-03" db="EMBL/GenBank/DDBJ databases">
        <title>Dissostichus mawsoni Genome sequencing and assembly.</title>
        <authorList>
            <person name="Park H."/>
        </authorList>
    </citation>
    <scope>NUCLEOTIDE SEQUENCE [LARGE SCALE GENOMIC DNA]</scope>
    <source>
        <strain evidence="2">DM0001</strain>
        <tissue evidence="2">Muscle</tissue>
    </source>
</reference>
<accession>A0A7J5XW72</accession>
<dbReference type="AlphaFoldDB" id="A0A7J5XW72"/>
<keyword evidence="3" id="KW-1185">Reference proteome</keyword>
<evidence type="ECO:0000313" key="2">
    <source>
        <dbReference type="EMBL" id="KAF3841355.1"/>
    </source>
</evidence>
<sequence length="83" mass="9151">MGHTTADLKLARKPLLPEEGGRGGGGEEEDMEDRTTASFLKKKKRILTSFQNSFFLDALPSERSLNQGSLSEASICLLKSYVF</sequence>
<protein>
    <submittedName>
        <fullName evidence="2">Uncharacterized protein</fullName>
    </submittedName>
</protein>
<name>A0A7J5XW72_DISMA</name>
<evidence type="ECO:0000256" key="1">
    <source>
        <dbReference type="SAM" id="MobiDB-lite"/>
    </source>
</evidence>
<comment type="caution">
    <text evidence="2">The sequence shown here is derived from an EMBL/GenBank/DDBJ whole genome shotgun (WGS) entry which is preliminary data.</text>
</comment>
<dbReference type="Proteomes" id="UP000518266">
    <property type="component" value="Unassembled WGS sequence"/>
</dbReference>
<gene>
    <name evidence="2" type="ORF">F7725_007217</name>
</gene>